<evidence type="ECO:0000313" key="1">
    <source>
        <dbReference type="EnsemblPlants" id="AVESA.00010b.r2.2DG0362470.2.CDS"/>
    </source>
</evidence>
<name>A0ACD5V2D4_AVESA</name>
<organism evidence="1 2">
    <name type="scientific">Avena sativa</name>
    <name type="common">Oat</name>
    <dbReference type="NCBI Taxonomy" id="4498"/>
    <lineage>
        <taxon>Eukaryota</taxon>
        <taxon>Viridiplantae</taxon>
        <taxon>Streptophyta</taxon>
        <taxon>Embryophyta</taxon>
        <taxon>Tracheophyta</taxon>
        <taxon>Spermatophyta</taxon>
        <taxon>Magnoliopsida</taxon>
        <taxon>Liliopsida</taxon>
        <taxon>Poales</taxon>
        <taxon>Poaceae</taxon>
        <taxon>BOP clade</taxon>
        <taxon>Pooideae</taxon>
        <taxon>Poodae</taxon>
        <taxon>Poeae</taxon>
        <taxon>Poeae Chloroplast Group 1 (Aveneae type)</taxon>
        <taxon>Aveninae</taxon>
        <taxon>Avena</taxon>
    </lineage>
</organism>
<reference evidence="1" key="2">
    <citation type="submission" date="2025-09" db="UniProtKB">
        <authorList>
            <consortium name="EnsemblPlants"/>
        </authorList>
    </citation>
    <scope>IDENTIFICATION</scope>
</reference>
<dbReference type="EnsemblPlants" id="AVESA.00010b.r2.2DG0362470.2">
    <property type="protein sequence ID" value="AVESA.00010b.r2.2DG0362470.2.CDS"/>
    <property type="gene ID" value="AVESA.00010b.r2.2DG0362470"/>
</dbReference>
<keyword evidence="2" id="KW-1185">Reference proteome</keyword>
<evidence type="ECO:0000313" key="2">
    <source>
        <dbReference type="Proteomes" id="UP001732700"/>
    </source>
</evidence>
<protein>
    <submittedName>
        <fullName evidence="1">Uncharacterized protein</fullName>
    </submittedName>
</protein>
<reference evidence="1" key="1">
    <citation type="submission" date="2021-05" db="EMBL/GenBank/DDBJ databases">
        <authorList>
            <person name="Scholz U."/>
            <person name="Mascher M."/>
            <person name="Fiebig A."/>
        </authorList>
    </citation>
    <scope>NUCLEOTIDE SEQUENCE [LARGE SCALE GENOMIC DNA]</scope>
</reference>
<sequence>MCFCSGQRARTMCLFWLDIIPQVPTVLTVWGMPCSNMRFIIVRTYLGLKLMWFPLGLIWAFFSSYLLSCCEAMERPGEHEEDGSMNPVAEFDSSRENGRKNLSMVWEEFQPICLNGKVEFAVCLSCHNRFCYNGDSYLRRHLKTCPARSEAAQRPQEDSYYRNATLEDISSVIPSRNLLSKKWKGLTPIYVDGKLEAADCNYCHKRLSKNGGHMSRHVLACPKRPGRRRSHQKGNRSVQPKLKSRVPNLKSRVQNKSTPATTVPITKCKILKTKRSSGITFRPVQVVADHQSTPASDGTSLKKQKTSSMTTADDIRARKFGQDSSYQAMTKLITLYGYPLSMVENEEMRRILKNIKPMPNTVSLSDMEEHSLALFQKEKIKAQDKLALTSNRVCLSASIWTHDGPEPTVNYLCLTAHFITEDWKVQRMVIKFGMYWCSPTNLERRIHCKEACVPESESGSYNVIWDAIRDWNLDKKILSLTSVGEIKNDANTSKLKEMLMDKWCLPIRGKLYNVSCVDDMLNGVVSEVQSYILFLVGDIVKDFFGACASSSSTQQKLLEVISQMSLKCPREDAKWWHKLYFRLEVLLQFKELFPAEGVLSLSPEDMIVVRSICKILRTFYHVIEVISSPCSQTANIYFSEVWKIRTVLQEEASNDHGEVASVAMEMQEVFDEYWQNSYLWLSLPVLFDPRFKMIFMRFRLEQAYGTDSRGYLSEIQDTLQELFNEYYKRMNQPRGGGVSRSAALDANDNDWLDDWDDHLSSQMSSELDDYLGEVLAPRKDDFDILDWWMKHSTQYPTLSAIARDILAMPASAVQSEAAFTSSGPVIPKQHSTLSIKTIEALVCTRDWMR</sequence>
<dbReference type="Proteomes" id="UP001732700">
    <property type="component" value="Chromosome 2D"/>
</dbReference>
<accession>A0ACD5V2D4</accession>
<proteinExistence type="predicted"/>